<feature type="non-terminal residue" evidence="1">
    <location>
        <position position="1"/>
    </location>
</feature>
<dbReference type="STRING" id="1314782.A0A165MMA6"/>
<reference evidence="1 2" key="1">
    <citation type="journal article" date="2016" name="Mol. Biol. Evol.">
        <title>Comparative Genomics of Early-Diverging Mushroom-Forming Fungi Provides Insights into the Origins of Lignocellulose Decay Capabilities.</title>
        <authorList>
            <person name="Nagy L.G."/>
            <person name="Riley R."/>
            <person name="Tritt A."/>
            <person name="Adam C."/>
            <person name="Daum C."/>
            <person name="Floudas D."/>
            <person name="Sun H."/>
            <person name="Yadav J.S."/>
            <person name="Pangilinan J."/>
            <person name="Larsson K.H."/>
            <person name="Matsuura K."/>
            <person name="Barry K."/>
            <person name="Labutti K."/>
            <person name="Kuo R."/>
            <person name="Ohm R.A."/>
            <person name="Bhattacharya S.S."/>
            <person name="Shirouzu T."/>
            <person name="Yoshinaga Y."/>
            <person name="Martin F.M."/>
            <person name="Grigoriev I.V."/>
            <person name="Hibbett D.S."/>
        </authorList>
    </citation>
    <scope>NUCLEOTIDE SEQUENCE [LARGE SCALE GENOMIC DNA]</scope>
    <source>
        <strain evidence="1 2">HHB14362 ss-1</strain>
    </source>
</reference>
<accession>A0A165MMA6</accession>
<proteinExistence type="predicted"/>
<organism evidence="1 2">
    <name type="scientific">Neolentinus lepideus HHB14362 ss-1</name>
    <dbReference type="NCBI Taxonomy" id="1314782"/>
    <lineage>
        <taxon>Eukaryota</taxon>
        <taxon>Fungi</taxon>
        <taxon>Dikarya</taxon>
        <taxon>Basidiomycota</taxon>
        <taxon>Agaricomycotina</taxon>
        <taxon>Agaricomycetes</taxon>
        <taxon>Gloeophyllales</taxon>
        <taxon>Gloeophyllaceae</taxon>
        <taxon>Neolentinus</taxon>
    </lineage>
</organism>
<dbReference type="AlphaFoldDB" id="A0A165MMA6"/>
<name>A0A165MMA6_9AGAM</name>
<dbReference type="OrthoDB" id="2671200at2759"/>
<dbReference type="EMBL" id="KV425676">
    <property type="protein sequence ID" value="KZT18519.1"/>
    <property type="molecule type" value="Genomic_DNA"/>
</dbReference>
<dbReference type="Proteomes" id="UP000076761">
    <property type="component" value="Unassembled WGS sequence"/>
</dbReference>
<keyword evidence="2" id="KW-1185">Reference proteome</keyword>
<sequence>SLIMQLCTGHIPLNAYLDHIGASTTQYCDHCPGIPEDVHHYVLQCSKYDQPRFELRCKLGCVASDLSALLTTEVKLLLTYVHQTKCFSKTHGEDLLPPPTEDDASS</sequence>
<evidence type="ECO:0000313" key="2">
    <source>
        <dbReference type="Proteomes" id="UP000076761"/>
    </source>
</evidence>
<gene>
    <name evidence="1" type="ORF">NEOLEDRAFT_1080061</name>
</gene>
<dbReference type="InParanoid" id="A0A165MMA6"/>
<protein>
    <recommendedName>
        <fullName evidence="3">Reverse transcriptase zinc-binding domain-containing protein</fullName>
    </recommendedName>
</protein>
<evidence type="ECO:0008006" key="3">
    <source>
        <dbReference type="Google" id="ProtNLM"/>
    </source>
</evidence>
<evidence type="ECO:0000313" key="1">
    <source>
        <dbReference type="EMBL" id="KZT18519.1"/>
    </source>
</evidence>